<protein>
    <submittedName>
        <fullName evidence="3">Uncharacterized protein</fullName>
    </submittedName>
</protein>
<evidence type="ECO:0000313" key="4">
    <source>
        <dbReference type="Proteomes" id="UP001228113"/>
    </source>
</evidence>
<feature type="compositionally biased region" description="Basic and acidic residues" evidence="1">
    <location>
        <begin position="152"/>
        <end position="163"/>
    </location>
</feature>
<feature type="compositionally biased region" description="Basic and acidic residues" evidence="1">
    <location>
        <begin position="170"/>
        <end position="184"/>
    </location>
</feature>
<feature type="transmembrane region" description="Helical" evidence="2">
    <location>
        <begin position="12"/>
        <end position="37"/>
    </location>
</feature>
<gene>
    <name evidence="3" type="ORF">METESE_23880</name>
</gene>
<feature type="region of interest" description="Disordered" evidence="1">
    <location>
        <begin position="145"/>
        <end position="184"/>
    </location>
</feature>
<proteinExistence type="predicted"/>
<keyword evidence="2" id="KW-0812">Transmembrane</keyword>
<evidence type="ECO:0000256" key="2">
    <source>
        <dbReference type="SAM" id="Phobius"/>
    </source>
</evidence>
<organism evidence="3 4">
    <name type="scientific">Mesoterricola sediminis</name>
    <dbReference type="NCBI Taxonomy" id="2927980"/>
    <lineage>
        <taxon>Bacteria</taxon>
        <taxon>Pseudomonadati</taxon>
        <taxon>Acidobacteriota</taxon>
        <taxon>Holophagae</taxon>
        <taxon>Holophagales</taxon>
        <taxon>Holophagaceae</taxon>
        <taxon>Mesoterricola</taxon>
    </lineage>
</organism>
<keyword evidence="2" id="KW-0472">Membrane</keyword>
<sequence length="184" mass="20846">MNDLVITRRTLALAALWTVAAIHAWILLVQAALIIFAPQGAWHWPDVYQVEVVEVDKDSNDAFQREVSVLIGGEAETISLPRREALELHRHDTFWVLDNFYATGIRPAQFRLTPGRLLAEYPEVLLLLALALILRIRRSRWGLPPEPAAVPEGERKVYRDTFHTRAQRHAAPEKDPSTSGTDKV</sequence>
<dbReference type="EMBL" id="AP027081">
    <property type="protein sequence ID" value="BDU77430.1"/>
    <property type="molecule type" value="Genomic_DNA"/>
</dbReference>
<evidence type="ECO:0000256" key="1">
    <source>
        <dbReference type="SAM" id="MobiDB-lite"/>
    </source>
</evidence>
<dbReference type="Proteomes" id="UP001228113">
    <property type="component" value="Chromosome"/>
</dbReference>
<evidence type="ECO:0000313" key="3">
    <source>
        <dbReference type="EMBL" id="BDU77430.1"/>
    </source>
</evidence>
<keyword evidence="4" id="KW-1185">Reference proteome</keyword>
<dbReference type="AlphaFoldDB" id="A0AA48GZU6"/>
<reference evidence="3" key="1">
    <citation type="journal article" date="2023" name="Int. J. Syst. Evol. Microbiol.">
        <title>Mesoterricola silvestris gen. nov., sp. nov., Mesoterricola sediminis sp. nov., Geothrix oryzae sp. nov., Geothrix edaphica sp. nov., Geothrix rubra sp. nov., and Geothrix limicola sp. nov., six novel members of Acidobacteriota isolated from soils.</title>
        <authorList>
            <person name="Itoh H."/>
            <person name="Sugisawa Y."/>
            <person name="Mise K."/>
            <person name="Xu Z."/>
            <person name="Kuniyasu M."/>
            <person name="Ushijima N."/>
            <person name="Kawano K."/>
            <person name="Kobayashi E."/>
            <person name="Shiratori Y."/>
            <person name="Masuda Y."/>
            <person name="Senoo K."/>
        </authorList>
    </citation>
    <scope>NUCLEOTIDE SEQUENCE</scope>
    <source>
        <strain evidence="3">W786</strain>
    </source>
</reference>
<name>A0AA48GZU6_9BACT</name>
<accession>A0AA48GZU6</accession>
<keyword evidence="2" id="KW-1133">Transmembrane helix</keyword>
<dbReference type="RefSeq" id="WP_243331985.1">
    <property type="nucleotide sequence ID" value="NZ_AP027081.1"/>
</dbReference>
<dbReference type="KEGG" id="msea:METESE_23880"/>